<keyword evidence="4" id="KW-1003">Cell membrane</keyword>
<dbReference type="Gene3D" id="3.40.50.300">
    <property type="entry name" value="P-loop containing nucleotide triphosphate hydrolases"/>
    <property type="match status" value="1"/>
</dbReference>
<dbReference type="Pfam" id="PF00005">
    <property type="entry name" value="ABC_tran"/>
    <property type="match status" value="1"/>
</dbReference>
<dbReference type="InterPro" id="IPR050388">
    <property type="entry name" value="ABC_Ni/Peptide_Import"/>
</dbReference>
<evidence type="ECO:0000313" key="9">
    <source>
        <dbReference type="EMBL" id="GGD40433.1"/>
    </source>
</evidence>
<dbReference type="InterPro" id="IPR013563">
    <property type="entry name" value="Oligopep_ABC_C"/>
</dbReference>
<feature type="domain" description="ABC transporter" evidence="8">
    <location>
        <begin position="4"/>
        <end position="255"/>
    </location>
</feature>
<evidence type="ECO:0000256" key="2">
    <source>
        <dbReference type="ARBA" id="ARBA00005417"/>
    </source>
</evidence>
<dbReference type="PANTHER" id="PTHR43297:SF2">
    <property type="entry name" value="DIPEPTIDE TRANSPORT ATP-BINDING PROTEIN DPPD"/>
    <property type="match status" value="1"/>
</dbReference>
<evidence type="ECO:0000256" key="6">
    <source>
        <dbReference type="ARBA" id="ARBA00022840"/>
    </source>
</evidence>
<organism evidence="9 10">
    <name type="scientific">Sinisalibacter lacisalsi</name>
    <dbReference type="NCBI Taxonomy" id="1526570"/>
    <lineage>
        <taxon>Bacteria</taxon>
        <taxon>Pseudomonadati</taxon>
        <taxon>Pseudomonadota</taxon>
        <taxon>Alphaproteobacteria</taxon>
        <taxon>Rhodobacterales</taxon>
        <taxon>Roseobacteraceae</taxon>
        <taxon>Sinisalibacter</taxon>
    </lineage>
</organism>
<dbReference type="EMBL" id="BMGI01000004">
    <property type="protein sequence ID" value="GGD40433.1"/>
    <property type="molecule type" value="Genomic_DNA"/>
</dbReference>
<keyword evidence="7" id="KW-0472">Membrane</keyword>
<dbReference type="RefSeq" id="WP_188528319.1">
    <property type="nucleotide sequence ID" value="NZ_BMGI01000004.1"/>
</dbReference>
<dbReference type="CDD" id="cd03257">
    <property type="entry name" value="ABC_NikE_OppD_transporters"/>
    <property type="match status" value="1"/>
</dbReference>
<comment type="subcellular location">
    <subcellularLocation>
        <location evidence="1">Cell inner membrane</location>
        <topology evidence="1">Peripheral membrane protein</topology>
    </subcellularLocation>
</comment>
<protein>
    <submittedName>
        <fullName evidence="9">ABC transporter ATP-binding protein</fullName>
    </submittedName>
</protein>
<dbReference type="SUPFAM" id="SSF52540">
    <property type="entry name" value="P-loop containing nucleoside triphosphate hydrolases"/>
    <property type="match status" value="1"/>
</dbReference>
<keyword evidence="10" id="KW-1185">Reference proteome</keyword>
<evidence type="ECO:0000256" key="7">
    <source>
        <dbReference type="ARBA" id="ARBA00023136"/>
    </source>
</evidence>
<evidence type="ECO:0000256" key="4">
    <source>
        <dbReference type="ARBA" id="ARBA00022475"/>
    </source>
</evidence>
<evidence type="ECO:0000313" key="10">
    <source>
        <dbReference type="Proteomes" id="UP000617355"/>
    </source>
</evidence>
<evidence type="ECO:0000256" key="1">
    <source>
        <dbReference type="ARBA" id="ARBA00004417"/>
    </source>
</evidence>
<dbReference type="InterPro" id="IPR027417">
    <property type="entry name" value="P-loop_NTPase"/>
</dbReference>
<reference evidence="10" key="1">
    <citation type="journal article" date="2019" name="Int. J. Syst. Evol. Microbiol.">
        <title>The Global Catalogue of Microorganisms (GCM) 10K type strain sequencing project: providing services to taxonomists for standard genome sequencing and annotation.</title>
        <authorList>
            <consortium name="The Broad Institute Genomics Platform"/>
            <consortium name="The Broad Institute Genome Sequencing Center for Infectious Disease"/>
            <person name="Wu L."/>
            <person name="Ma J."/>
        </authorList>
    </citation>
    <scope>NUCLEOTIDE SEQUENCE [LARGE SCALE GENOMIC DNA]</scope>
    <source>
        <strain evidence="10">CGMCC 1.12922</strain>
    </source>
</reference>
<evidence type="ECO:0000256" key="5">
    <source>
        <dbReference type="ARBA" id="ARBA00022741"/>
    </source>
</evidence>
<dbReference type="PROSITE" id="PS00211">
    <property type="entry name" value="ABC_TRANSPORTER_1"/>
    <property type="match status" value="1"/>
</dbReference>
<keyword evidence="3" id="KW-0813">Transport</keyword>
<proteinExistence type="inferred from homology"/>
<dbReference type="InterPro" id="IPR003593">
    <property type="entry name" value="AAA+_ATPase"/>
</dbReference>
<evidence type="ECO:0000256" key="3">
    <source>
        <dbReference type="ARBA" id="ARBA00022448"/>
    </source>
</evidence>
<dbReference type="PANTHER" id="PTHR43297">
    <property type="entry name" value="OLIGOPEPTIDE TRANSPORT ATP-BINDING PROTEIN APPD"/>
    <property type="match status" value="1"/>
</dbReference>
<evidence type="ECO:0000259" key="8">
    <source>
        <dbReference type="PROSITE" id="PS50893"/>
    </source>
</evidence>
<gene>
    <name evidence="9" type="ORF">GCM10011358_25400</name>
</gene>
<accession>A0ABQ1QQ17</accession>
<keyword evidence="5" id="KW-0547">Nucleotide-binding</keyword>
<sequence length="324" mass="35774">MALLDVENLEISIRFGHELLPVVRGVSFSVDENETLGIVGESGCGKSLTALAIMGLLEGSGVRVTGGRMRFGGRDLLAMSADERRHIMGNDMAMIFQEPMTSLNPVYRVGDQIIEALQQHRNLSRRAARRRAIELLDLVRIPEPDSRVDSFPHQLSGGQRQRVMIAMALSCDPKLLIADEPTTALDVTVQKEVLDLMLDLQKRTGTAIILISHDLGVIAETCNSVAVMYWGRLVETAPTDALFETLAHPYTRGLLHSIPAIDRDVDWLDAIPGRVPTIGEQIAGCPFHPRCPRAESRCRHEVPQPREIAPGHLVECHFPYGGDR</sequence>
<dbReference type="GO" id="GO:0005524">
    <property type="term" value="F:ATP binding"/>
    <property type="evidence" value="ECO:0007669"/>
    <property type="project" value="UniProtKB-KW"/>
</dbReference>
<name>A0ABQ1QQ17_9RHOB</name>
<comment type="similarity">
    <text evidence="2">Belongs to the ABC transporter superfamily.</text>
</comment>
<comment type="caution">
    <text evidence="9">The sequence shown here is derived from an EMBL/GenBank/DDBJ whole genome shotgun (WGS) entry which is preliminary data.</text>
</comment>
<dbReference type="NCBIfam" id="TIGR01727">
    <property type="entry name" value="oligo_HPY"/>
    <property type="match status" value="1"/>
</dbReference>
<dbReference type="PROSITE" id="PS50893">
    <property type="entry name" value="ABC_TRANSPORTER_2"/>
    <property type="match status" value="1"/>
</dbReference>
<dbReference type="Pfam" id="PF08352">
    <property type="entry name" value="oligo_HPY"/>
    <property type="match status" value="1"/>
</dbReference>
<dbReference type="Proteomes" id="UP000617355">
    <property type="component" value="Unassembled WGS sequence"/>
</dbReference>
<dbReference type="SMART" id="SM00382">
    <property type="entry name" value="AAA"/>
    <property type="match status" value="1"/>
</dbReference>
<keyword evidence="6 9" id="KW-0067">ATP-binding</keyword>
<dbReference type="InterPro" id="IPR017871">
    <property type="entry name" value="ABC_transporter-like_CS"/>
</dbReference>
<dbReference type="InterPro" id="IPR003439">
    <property type="entry name" value="ABC_transporter-like_ATP-bd"/>
</dbReference>